<reference evidence="1" key="1">
    <citation type="submission" date="2021-01" db="EMBL/GenBank/DDBJ databases">
        <authorList>
            <person name="Sun Q."/>
        </authorList>
    </citation>
    <scope>NUCLEOTIDE SEQUENCE</scope>
    <source>
        <strain evidence="1">YIM B02566</strain>
    </source>
</reference>
<sequence length="310" mass="33646">MASFSSTAQNRGKPQAPRNGQASPDIIAVVLDREPTLSRTNRKIAQAIVSEPRSFVEKPVEELVGWLGVSAPTITRFARSLDCEGLRDLKLKIMGSMRVGPRYLELTTPATALNEAAERVLKRAQNSIANAHEHFDLVAAEKAIELISNCRTLYAFGSGGVSSWLVDEVQNRFFRLGVRTVPSADNQMQMMLAATVERGDVVLGISLSGRNQELLRAIGVAREYGATTLALTSAESPVAAAVDLPLSVKARDDGDILGPTSMRYAFMIAIDILAYGSALHRNGAAREKLRRIKQQVLTFADTDTPQPLSD</sequence>
<name>A0ACC5R6W4_9HYPH</name>
<proteinExistence type="predicted"/>
<evidence type="ECO:0000313" key="2">
    <source>
        <dbReference type="Proteomes" id="UP000616151"/>
    </source>
</evidence>
<comment type="caution">
    <text evidence="1">The sequence shown here is derived from an EMBL/GenBank/DDBJ whole genome shotgun (WGS) entry which is preliminary data.</text>
</comment>
<keyword evidence="2" id="KW-1185">Reference proteome</keyword>
<gene>
    <name evidence="1" type="ORF">JHL16_18535</name>
</gene>
<dbReference type="Proteomes" id="UP000616151">
    <property type="component" value="Unassembled WGS sequence"/>
</dbReference>
<dbReference type="EMBL" id="JAENHL010000007">
    <property type="protein sequence ID" value="MBK1868357.1"/>
    <property type="molecule type" value="Genomic_DNA"/>
</dbReference>
<protein>
    <submittedName>
        <fullName evidence="1">MurR/RpiR family transcriptional regulator</fullName>
    </submittedName>
</protein>
<accession>A0ACC5R6W4</accession>
<organism evidence="1 2">
    <name type="scientific">Taklimakanibacter albus</name>
    <dbReference type="NCBI Taxonomy" id="2800327"/>
    <lineage>
        <taxon>Bacteria</taxon>
        <taxon>Pseudomonadati</taxon>
        <taxon>Pseudomonadota</taxon>
        <taxon>Alphaproteobacteria</taxon>
        <taxon>Hyphomicrobiales</taxon>
        <taxon>Aestuariivirgaceae</taxon>
        <taxon>Taklimakanibacter</taxon>
    </lineage>
</organism>
<evidence type="ECO:0000313" key="1">
    <source>
        <dbReference type="EMBL" id="MBK1868357.1"/>
    </source>
</evidence>